<comment type="similarity">
    <text evidence="1">Belongs to the short-chain dehydrogenases/reductases (SDR) family.</text>
</comment>
<keyword evidence="3" id="KW-1185">Reference proteome</keyword>
<dbReference type="OrthoDB" id="5296at2759"/>
<dbReference type="SUPFAM" id="SSF51735">
    <property type="entry name" value="NAD(P)-binding Rossmann-fold domains"/>
    <property type="match status" value="1"/>
</dbReference>
<proteinExistence type="inferred from homology"/>
<gene>
    <name evidence="2" type="primary">csgA</name>
    <name evidence="2" type="ORF">A0H81_07110</name>
</gene>
<name>A0A1C7M9Z4_GRIFR</name>
<dbReference type="PANTHER" id="PTHR43544:SF12">
    <property type="entry name" value="NAD(P)-BINDING ROSSMANN-FOLD SUPERFAMILY PROTEIN"/>
    <property type="match status" value="1"/>
</dbReference>
<dbReference type="Pfam" id="PF00106">
    <property type="entry name" value="adh_short"/>
    <property type="match status" value="1"/>
</dbReference>
<evidence type="ECO:0000256" key="1">
    <source>
        <dbReference type="ARBA" id="ARBA00006484"/>
    </source>
</evidence>
<organism evidence="2 3">
    <name type="scientific">Grifola frondosa</name>
    <name type="common">Maitake</name>
    <name type="synonym">Polyporus frondosus</name>
    <dbReference type="NCBI Taxonomy" id="5627"/>
    <lineage>
        <taxon>Eukaryota</taxon>
        <taxon>Fungi</taxon>
        <taxon>Dikarya</taxon>
        <taxon>Basidiomycota</taxon>
        <taxon>Agaricomycotina</taxon>
        <taxon>Agaricomycetes</taxon>
        <taxon>Polyporales</taxon>
        <taxon>Grifolaceae</taxon>
        <taxon>Grifola</taxon>
    </lineage>
</organism>
<dbReference type="InterPro" id="IPR051468">
    <property type="entry name" value="Fungal_SecMetab_SDRs"/>
</dbReference>
<dbReference type="GO" id="GO:0005737">
    <property type="term" value="C:cytoplasm"/>
    <property type="evidence" value="ECO:0007669"/>
    <property type="project" value="TreeGrafter"/>
</dbReference>
<dbReference type="AlphaFoldDB" id="A0A1C7M9Z4"/>
<dbReference type="Proteomes" id="UP000092993">
    <property type="component" value="Unassembled WGS sequence"/>
</dbReference>
<dbReference type="EMBL" id="LUGG01000007">
    <property type="protein sequence ID" value="OBZ73417.1"/>
    <property type="molecule type" value="Genomic_DNA"/>
</dbReference>
<dbReference type="OMA" id="NQKGGWY"/>
<dbReference type="PANTHER" id="PTHR43544">
    <property type="entry name" value="SHORT-CHAIN DEHYDROGENASE/REDUCTASE"/>
    <property type="match status" value="1"/>
</dbReference>
<dbReference type="Gene3D" id="3.40.50.720">
    <property type="entry name" value="NAD(P)-binding Rossmann-like Domain"/>
    <property type="match status" value="1"/>
</dbReference>
<sequence>MNQPPDEIRQHILASLQDVDPNRLKLLRLELSSEESVALAAEALAEELPRDAHSYIDTAFFAGGVLHPERRPADLRADDVLESFKINVIAHLFLIKHFSRFLPPRRRKAQTPLWVHVSARVGSISDNRLGGWYSYRASKAALNQVIRTFDRHLVASKIPAMCVGVHPGTVMTDLSRPFWGSVHESALFKPEYAAERLAAVVKNLEVEQRGRVWDWAGKEVPP</sequence>
<protein>
    <submittedName>
        <fullName evidence="2">C-factor</fullName>
    </submittedName>
</protein>
<dbReference type="InterPro" id="IPR002347">
    <property type="entry name" value="SDR_fam"/>
</dbReference>
<dbReference type="GO" id="GO:0016491">
    <property type="term" value="F:oxidoreductase activity"/>
    <property type="evidence" value="ECO:0007669"/>
    <property type="project" value="TreeGrafter"/>
</dbReference>
<comment type="caution">
    <text evidence="2">The sequence shown here is derived from an EMBL/GenBank/DDBJ whole genome shotgun (WGS) entry which is preliminary data.</text>
</comment>
<dbReference type="InterPro" id="IPR036291">
    <property type="entry name" value="NAD(P)-bd_dom_sf"/>
</dbReference>
<evidence type="ECO:0000313" key="3">
    <source>
        <dbReference type="Proteomes" id="UP000092993"/>
    </source>
</evidence>
<evidence type="ECO:0000313" key="2">
    <source>
        <dbReference type="EMBL" id="OBZ73417.1"/>
    </source>
</evidence>
<reference evidence="2 3" key="1">
    <citation type="submission" date="2016-03" db="EMBL/GenBank/DDBJ databases">
        <title>Whole genome sequencing of Grifola frondosa 9006-11.</title>
        <authorList>
            <person name="Min B."/>
            <person name="Park H."/>
            <person name="Kim J.-G."/>
            <person name="Cho H."/>
            <person name="Oh Y.-L."/>
            <person name="Kong W.-S."/>
            <person name="Choi I.-G."/>
        </authorList>
    </citation>
    <scope>NUCLEOTIDE SEQUENCE [LARGE SCALE GENOMIC DNA]</scope>
    <source>
        <strain evidence="2 3">9006-11</strain>
    </source>
</reference>
<accession>A0A1C7M9Z4</accession>